<dbReference type="SUPFAM" id="SSF46785">
    <property type="entry name" value="Winged helix' DNA-binding domain"/>
    <property type="match status" value="1"/>
</dbReference>
<dbReference type="PANTHER" id="PTHR45866">
    <property type="entry name" value="DNA GYRASE/TOPOISOMERASE SUBUNIT B"/>
    <property type="match status" value="1"/>
</dbReference>
<dbReference type="GO" id="GO:0003918">
    <property type="term" value="F:DNA topoisomerase type II (double strand cut, ATP-hydrolyzing) activity"/>
    <property type="evidence" value="ECO:0007669"/>
    <property type="project" value="UniProtKB-EC"/>
</dbReference>
<dbReference type="Proteomes" id="UP001141950">
    <property type="component" value="Unassembled WGS sequence"/>
</dbReference>
<evidence type="ECO:0000313" key="11">
    <source>
        <dbReference type="EMBL" id="MCR2805887.1"/>
    </source>
</evidence>
<evidence type="ECO:0000256" key="2">
    <source>
        <dbReference type="ARBA" id="ARBA00010708"/>
    </source>
</evidence>
<dbReference type="InterPro" id="IPR011991">
    <property type="entry name" value="ArsR-like_HTH"/>
</dbReference>
<dbReference type="PRINTS" id="PR00418">
    <property type="entry name" value="TPI2FAMILY"/>
</dbReference>
<keyword evidence="6" id="KW-0799">Topoisomerase</keyword>
<dbReference type="RefSeq" id="WP_257448809.1">
    <property type="nucleotide sequence ID" value="NZ_JANIPJ010000013.1"/>
</dbReference>
<sequence>MTRNLEHELDELKVQLAELREMVASLAGDTNARAKQGNRIVEAAGERPTSQGDSGALFFSGHLQGMDRHYRWEPQERSIPQLLNLDSDKVAKILSALGHKQRIDMLKTILQEPMAGTDLVSRLNMGTTGQLYHHIKALQGADLLSQEERGGSYALPAHRTLPFLLLLAAASELLDTSDFLELTEVRNEAGHYLGSASESYDPHLLLASVLENAIAEHKAGFCSSVIVSCHQDGSVTVADNGRGIPVQAIAGSDKPRVQAILTEMSLGASASITAPSGDKGISIPVVNALSQQLSVEVRRDGKRFRQDYRHGIPQTPLQTVGITNETGTSLTFLPDKDIFRAALDPSRIAELLAGISEQYPQLSAQLLKDS</sequence>
<evidence type="ECO:0000256" key="3">
    <source>
        <dbReference type="ARBA" id="ARBA00012895"/>
    </source>
</evidence>
<keyword evidence="8" id="KW-0413">Isomerase</keyword>
<reference evidence="11" key="1">
    <citation type="submission" date="2022-08" db="EMBL/GenBank/DDBJ databases">
        <title>The genomic sequence of strain Paenibacillus sp. SCIV0701.</title>
        <authorList>
            <person name="Zhao H."/>
        </authorList>
    </citation>
    <scope>NUCLEOTIDE SEQUENCE</scope>
    <source>
        <strain evidence="11">SCIV0701</strain>
    </source>
</reference>
<evidence type="ECO:0000259" key="10">
    <source>
        <dbReference type="Pfam" id="PF02518"/>
    </source>
</evidence>
<evidence type="ECO:0000256" key="5">
    <source>
        <dbReference type="ARBA" id="ARBA00022840"/>
    </source>
</evidence>
<feature type="domain" description="Histidine kinase/HSP90-like ATPase" evidence="10">
    <location>
        <begin position="203"/>
        <end position="309"/>
    </location>
</feature>
<evidence type="ECO:0000256" key="6">
    <source>
        <dbReference type="ARBA" id="ARBA00023029"/>
    </source>
</evidence>
<evidence type="ECO:0000256" key="7">
    <source>
        <dbReference type="ARBA" id="ARBA00023125"/>
    </source>
</evidence>
<comment type="catalytic activity">
    <reaction evidence="1">
        <text>ATP-dependent breakage, passage and rejoining of double-stranded DNA.</text>
        <dbReference type="EC" id="5.6.2.2"/>
    </reaction>
</comment>
<proteinExistence type="inferred from homology"/>
<dbReference type="InterPro" id="IPR036390">
    <property type="entry name" value="WH_DNA-bd_sf"/>
</dbReference>
<evidence type="ECO:0000256" key="9">
    <source>
        <dbReference type="SAM" id="Coils"/>
    </source>
</evidence>
<dbReference type="EMBL" id="JANIPJ010000013">
    <property type="protein sequence ID" value="MCR2805887.1"/>
    <property type="molecule type" value="Genomic_DNA"/>
</dbReference>
<gene>
    <name evidence="11" type="ORF">NQZ67_18555</name>
</gene>
<dbReference type="InterPro" id="IPR036388">
    <property type="entry name" value="WH-like_DNA-bd_sf"/>
</dbReference>
<evidence type="ECO:0000256" key="1">
    <source>
        <dbReference type="ARBA" id="ARBA00000185"/>
    </source>
</evidence>
<dbReference type="GO" id="GO:0003677">
    <property type="term" value="F:DNA binding"/>
    <property type="evidence" value="ECO:0007669"/>
    <property type="project" value="UniProtKB-KW"/>
</dbReference>
<protein>
    <recommendedName>
        <fullName evidence="3">DNA topoisomerase (ATP-hydrolyzing)</fullName>
        <ecNumber evidence="3">5.6.2.2</ecNumber>
    </recommendedName>
</protein>
<dbReference type="InterPro" id="IPR003594">
    <property type="entry name" value="HATPase_dom"/>
</dbReference>
<dbReference type="SUPFAM" id="SSF55874">
    <property type="entry name" value="ATPase domain of HSP90 chaperone/DNA topoisomerase II/histidine kinase"/>
    <property type="match status" value="1"/>
</dbReference>
<comment type="caution">
    <text evidence="11">The sequence shown here is derived from an EMBL/GenBank/DDBJ whole genome shotgun (WGS) entry which is preliminary data.</text>
</comment>
<name>A0A9X2MYL6_9BACL</name>
<comment type="similarity">
    <text evidence="2">Belongs to the type II topoisomerase GyrB family.</text>
</comment>
<dbReference type="AlphaFoldDB" id="A0A9X2MYL6"/>
<organism evidence="11 12">
    <name type="scientific">Paenibacillus soyae</name>
    <dbReference type="NCBI Taxonomy" id="2969249"/>
    <lineage>
        <taxon>Bacteria</taxon>
        <taxon>Bacillati</taxon>
        <taxon>Bacillota</taxon>
        <taxon>Bacilli</taxon>
        <taxon>Bacillales</taxon>
        <taxon>Paenibacillaceae</taxon>
        <taxon>Paenibacillus</taxon>
    </lineage>
</organism>
<dbReference type="GO" id="GO:0005524">
    <property type="term" value="F:ATP binding"/>
    <property type="evidence" value="ECO:0007669"/>
    <property type="project" value="UniProtKB-KW"/>
</dbReference>
<dbReference type="EC" id="5.6.2.2" evidence="3"/>
<evidence type="ECO:0000256" key="8">
    <source>
        <dbReference type="ARBA" id="ARBA00023235"/>
    </source>
</evidence>
<accession>A0A9X2MYL6</accession>
<dbReference type="Gene3D" id="3.30.565.10">
    <property type="entry name" value="Histidine kinase-like ATPase, C-terminal domain"/>
    <property type="match status" value="1"/>
</dbReference>
<keyword evidence="4" id="KW-0547">Nucleotide-binding</keyword>
<dbReference type="CDD" id="cd00090">
    <property type="entry name" value="HTH_ARSR"/>
    <property type="match status" value="1"/>
</dbReference>
<keyword evidence="9" id="KW-0175">Coiled coil</keyword>
<evidence type="ECO:0000256" key="4">
    <source>
        <dbReference type="ARBA" id="ARBA00022741"/>
    </source>
</evidence>
<evidence type="ECO:0000313" key="12">
    <source>
        <dbReference type="Proteomes" id="UP001141950"/>
    </source>
</evidence>
<dbReference type="Gene3D" id="1.10.10.10">
    <property type="entry name" value="Winged helix-like DNA-binding domain superfamily/Winged helix DNA-binding domain"/>
    <property type="match status" value="1"/>
</dbReference>
<keyword evidence="5 11" id="KW-0067">ATP-binding</keyword>
<feature type="coiled-coil region" evidence="9">
    <location>
        <begin position="2"/>
        <end position="29"/>
    </location>
</feature>
<dbReference type="Pfam" id="PF02518">
    <property type="entry name" value="HATPase_c"/>
    <property type="match status" value="1"/>
</dbReference>
<dbReference type="InterPro" id="IPR036890">
    <property type="entry name" value="HATPase_C_sf"/>
</dbReference>
<keyword evidence="12" id="KW-1185">Reference proteome</keyword>
<dbReference type="PANTHER" id="PTHR45866:SF1">
    <property type="entry name" value="DNA GYRASE SUBUNIT B, MITOCHONDRIAL"/>
    <property type="match status" value="1"/>
</dbReference>
<keyword evidence="7" id="KW-0238">DNA-binding</keyword>